<evidence type="ECO:0000313" key="1">
    <source>
        <dbReference type="EMBL" id="CAB4342360.1"/>
    </source>
</evidence>
<organism evidence="1">
    <name type="scientific">freshwater metagenome</name>
    <dbReference type="NCBI Taxonomy" id="449393"/>
    <lineage>
        <taxon>unclassified sequences</taxon>
        <taxon>metagenomes</taxon>
        <taxon>ecological metagenomes</taxon>
    </lineage>
</organism>
<name>A0A6J5ZP30_9ZZZZ</name>
<reference evidence="1" key="1">
    <citation type="submission" date="2020-05" db="EMBL/GenBank/DDBJ databases">
        <authorList>
            <person name="Chiriac C."/>
            <person name="Salcher M."/>
            <person name="Ghai R."/>
            <person name="Kavagutti S V."/>
        </authorList>
    </citation>
    <scope>NUCLEOTIDE SEQUENCE</scope>
</reference>
<gene>
    <name evidence="1" type="ORF">UFOPK3770_01073</name>
</gene>
<proteinExistence type="predicted"/>
<dbReference type="EMBL" id="CAESAJ010000135">
    <property type="protein sequence ID" value="CAB4342360.1"/>
    <property type="molecule type" value="Genomic_DNA"/>
</dbReference>
<accession>A0A6J5ZP30</accession>
<dbReference type="AlphaFoldDB" id="A0A6J5ZP30"/>
<protein>
    <submittedName>
        <fullName evidence="1">Unannotated protein</fullName>
    </submittedName>
</protein>
<sequence>MKSFETFGIFLAKSGTISRPRSPAWPANDTTFLAYILMITPHHASKLSAGSKESHNLVEPRTSCFSIPAGAPTGRFNPALKFVTPPRETAELPATKLLAQTAVMPTATPISVRRFLRILLTVVKPSRESWTALGRSYLDVSCEAERCLV</sequence>